<evidence type="ECO:0000259" key="1">
    <source>
        <dbReference type="SMART" id="SM00479"/>
    </source>
</evidence>
<evidence type="ECO:0000313" key="3">
    <source>
        <dbReference type="Proteomes" id="UP000034601"/>
    </source>
</evidence>
<dbReference type="PANTHER" id="PTHR30231">
    <property type="entry name" value="DNA POLYMERASE III SUBUNIT EPSILON"/>
    <property type="match status" value="1"/>
</dbReference>
<dbReference type="Pfam" id="PF00929">
    <property type="entry name" value="RNase_T"/>
    <property type="match status" value="1"/>
</dbReference>
<evidence type="ECO:0000313" key="2">
    <source>
        <dbReference type="EMBL" id="KKR83531.1"/>
    </source>
</evidence>
<feature type="domain" description="Exonuclease" evidence="1">
    <location>
        <begin position="16"/>
        <end position="187"/>
    </location>
</feature>
<name>A0A0G0U8E3_9BACT</name>
<dbReference type="InterPro" id="IPR036397">
    <property type="entry name" value="RNaseH_sf"/>
</dbReference>
<proteinExistence type="predicted"/>
<dbReference type="SUPFAM" id="SSF53098">
    <property type="entry name" value="Ribonuclease H-like"/>
    <property type="match status" value="1"/>
</dbReference>
<dbReference type="GO" id="GO:0005829">
    <property type="term" value="C:cytosol"/>
    <property type="evidence" value="ECO:0007669"/>
    <property type="project" value="TreeGrafter"/>
</dbReference>
<dbReference type="CDD" id="cd06127">
    <property type="entry name" value="DEDDh"/>
    <property type="match status" value="1"/>
</dbReference>
<organism evidence="2 3">
    <name type="scientific">Candidatus Daviesbacteria bacterium GW2011_GWA2_40_9</name>
    <dbReference type="NCBI Taxonomy" id="1618424"/>
    <lineage>
        <taxon>Bacteria</taxon>
        <taxon>Candidatus Daviesiibacteriota</taxon>
    </lineage>
</organism>
<dbReference type="SMART" id="SM00479">
    <property type="entry name" value="EXOIII"/>
    <property type="match status" value="1"/>
</dbReference>
<dbReference type="GO" id="GO:0008408">
    <property type="term" value="F:3'-5' exonuclease activity"/>
    <property type="evidence" value="ECO:0007669"/>
    <property type="project" value="TreeGrafter"/>
</dbReference>
<protein>
    <submittedName>
        <fullName evidence="2">Polymerase III alpha subunit protein</fullName>
    </submittedName>
</protein>
<dbReference type="GO" id="GO:0003676">
    <property type="term" value="F:nucleic acid binding"/>
    <property type="evidence" value="ECO:0007669"/>
    <property type="project" value="InterPro"/>
</dbReference>
<dbReference type="AlphaFoldDB" id="A0A0G0U8E3"/>
<gene>
    <name evidence="2" type="ORF">UU29_C0004G0032</name>
</gene>
<dbReference type="EMBL" id="LCAB01000004">
    <property type="protein sequence ID" value="KKR83531.1"/>
    <property type="molecule type" value="Genomic_DNA"/>
</dbReference>
<dbReference type="Gene3D" id="3.30.420.10">
    <property type="entry name" value="Ribonuclease H-like superfamily/Ribonuclease H"/>
    <property type="match status" value="1"/>
</dbReference>
<reference evidence="2 3" key="1">
    <citation type="journal article" date="2015" name="Nature">
        <title>rRNA introns, odd ribosomes, and small enigmatic genomes across a large radiation of phyla.</title>
        <authorList>
            <person name="Brown C.T."/>
            <person name="Hug L.A."/>
            <person name="Thomas B.C."/>
            <person name="Sharon I."/>
            <person name="Castelle C.J."/>
            <person name="Singh A."/>
            <person name="Wilkins M.J."/>
            <person name="Williams K.H."/>
            <person name="Banfield J.F."/>
        </authorList>
    </citation>
    <scope>NUCLEOTIDE SEQUENCE [LARGE SCALE GENOMIC DNA]</scope>
</reference>
<accession>A0A0G0U8E3</accession>
<dbReference type="Proteomes" id="UP000034601">
    <property type="component" value="Unassembled WGS sequence"/>
</dbReference>
<dbReference type="PANTHER" id="PTHR30231:SF41">
    <property type="entry name" value="DNA POLYMERASE III SUBUNIT EPSILON"/>
    <property type="match status" value="1"/>
</dbReference>
<comment type="caution">
    <text evidence="2">The sequence shown here is derived from an EMBL/GenBank/DDBJ whole genome shotgun (WGS) entry which is preliminary data.</text>
</comment>
<dbReference type="InterPro" id="IPR012337">
    <property type="entry name" value="RNaseH-like_sf"/>
</dbReference>
<sequence length="189" mass="21846">MDIKTDAHKTVMRDRPLIFLDLEGTGLEVQKHEIIEIGAVKVNSKRPFKILDKFSIKVKPDNLPAADKVALKMVGYSKEAWKDALTLKEALEKLDQFAQGGVLVGYNVTYDWALLDKAYFALGRQDPFYYHRLDVMPMVYLKLFNKRVLKRFSLGQICKYLKLERGESHQALDDAKATYLVFKRLFELN</sequence>
<dbReference type="InterPro" id="IPR013520">
    <property type="entry name" value="Ribonucl_H"/>
</dbReference>
<dbReference type="GO" id="GO:0045004">
    <property type="term" value="P:DNA replication proofreading"/>
    <property type="evidence" value="ECO:0007669"/>
    <property type="project" value="TreeGrafter"/>
</dbReference>